<evidence type="ECO:0000256" key="5">
    <source>
        <dbReference type="ARBA" id="ARBA00022801"/>
    </source>
</evidence>
<dbReference type="GO" id="GO:0098553">
    <property type="term" value="C:lumenal side of endoplasmic reticulum membrane"/>
    <property type="evidence" value="ECO:0007669"/>
    <property type="project" value="TreeGrafter"/>
</dbReference>
<dbReference type="EMBL" id="HBKQ01013247">
    <property type="protein sequence ID" value="CAE2223028.1"/>
    <property type="molecule type" value="Transcribed_RNA"/>
</dbReference>
<feature type="compositionally biased region" description="Low complexity" evidence="8">
    <location>
        <begin position="423"/>
        <end position="442"/>
    </location>
</feature>
<evidence type="ECO:0000256" key="10">
    <source>
        <dbReference type="SAM" id="SignalP"/>
    </source>
</evidence>
<evidence type="ECO:0000256" key="3">
    <source>
        <dbReference type="ARBA" id="ARBA00022692"/>
    </source>
</evidence>
<evidence type="ECO:0000256" key="1">
    <source>
        <dbReference type="ARBA" id="ARBA00004337"/>
    </source>
</evidence>
<feature type="region of interest" description="Disordered" evidence="8">
    <location>
        <begin position="92"/>
        <end position="126"/>
    </location>
</feature>
<feature type="transmembrane region" description="Helical" evidence="9">
    <location>
        <begin position="357"/>
        <end position="374"/>
    </location>
</feature>
<feature type="transmembrane region" description="Helical" evidence="9">
    <location>
        <begin position="776"/>
        <end position="793"/>
    </location>
</feature>
<comment type="similarity">
    <text evidence="2">Belongs to the peptidase A22B family.</text>
</comment>
<evidence type="ECO:0000256" key="7">
    <source>
        <dbReference type="ARBA" id="ARBA00023136"/>
    </source>
</evidence>
<name>A0A7S4MHZ3_9STRA</name>
<dbReference type="Pfam" id="PF04258">
    <property type="entry name" value="Peptidase_A22B"/>
    <property type="match status" value="1"/>
</dbReference>
<sequence>MPLAPPGPHATIAMGRSALLALSLLASAPRQCQSILPSAAVDVFDPTTGKTHTILASQASFGSYPPMTAEKNPARVVQLPPQGDELLCNEAQGKADYSGGSSGGKKRDGGDGDEEEQGGTNEGGTVILVPRGQCTFERKALSAQRLGASAVMVYGTLDSRYNLNTTQLGPNATDAEREAEERAKAEGKLCWGRECAFDDILWPGDKYDYDCDMASAEVHTSVMSFNPLPYNGVNDPKLSGTAKDGNLCALNSDDPAGFEGKCPSQRCLLTGETSTGPDGGTTMKACCAWDTHVWLYNDPGIPKETETVRIPALYVTMREGGDILSAVSAAAAGGSGAAVSAVMYARWKPEYNPSAGLIWALGVFVAALAAWLSAAEYREEGRRVVAQREIAEEMATELNKAGRDFASANGSGRRRSPSPPKNGEAPFEAEAQGQGGASAQQQNPNAPHLYRRETSAMSEEHMELNVYHALGFIVMASSALLILFFLKVYNIVKVMYGFGCSGALTQVLFYPLYSRIADAVGVRGRAERIAFTVNSCEIGPVSYIDVLSAASGYGLGFAWLAVAFLQVHPEESNFFWVVQDIMGACMCILFLNVIKLNSIRVASVLLLVAFFYDIFFVFVTPLLTKGAKSIMITVATSGGPPKADPSWCEKYPSDVDCQGGDPLPMLLTVPRVNDYAGGSSLLGLGDIVLPGLLLSFAARFDESKRLIGLIGGGNGVNRSNTCQTSPQSKSLFGGLFLGCCACLCNGGYFPPVVVSYAVGLLMANTAVYVMQMGQPALLYLVPCCLGTVMWLGWRRGELEELWNGPRVVRAADRLIYGEEEDEAAARQAILAGAGGRDGSGEYERVNSRGIEQRRLGTANDSSPGQEDGFDEEGGATHTGTMT</sequence>
<feature type="transmembrane region" description="Helical" evidence="9">
    <location>
        <begin position="735"/>
        <end position="756"/>
    </location>
</feature>
<feature type="region of interest" description="Disordered" evidence="8">
    <location>
        <begin position="402"/>
        <end position="446"/>
    </location>
</feature>
<proteinExistence type="inferred from homology"/>
<feature type="signal peptide" evidence="10">
    <location>
        <begin position="1"/>
        <end position="34"/>
    </location>
</feature>
<organism evidence="12">
    <name type="scientific">Odontella aurita</name>
    <dbReference type="NCBI Taxonomy" id="265563"/>
    <lineage>
        <taxon>Eukaryota</taxon>
        <taxon>Sar</taxon>
        <taxon>Stramenopiles</taxon>
        <taxon>Ochrophyta</taxon>
        <taxon>Bacillariophyta</taxon>
        <taxon>Mediophyceae</taxon>
        <taxon>Biddulphiophycidae</taxon>
        <taxon>Eupodiscales</taxon>
        <taxon>Odontellaceae</taxon>
        <taxon>Odontella</taxon>
    </lineage>
</organism>
<evidence type="ECO:0000256" key="2">
    <source>
        <dbReference type="ARBA" id="ARBA00006859"/>
    </source>
</evidence>
<feature type="transmembrane region" description="Helical" evidence="9">
    <location>
        <begin position="323"/>
        <end position="345"/>
    </location>
</feature>
<dbReference type="InterPro" id="IPR007369">
    <property type="entry name" value="Peptidase_A22B_SPP"/>
</dbReference>
<reference evidence="12" key="1">
    <citation type="submission" date="2021-01" db="EMBL/GenBank/DDBJ databases">
        <authorList>
            <person name="Corre E."/>
            <person name="Pelletier E."/>
            <person name="Niang G."/>
            <person name="Scheremetjew M."/>
            <person name="Finn R."/>
            <person name="Kale V."/>
            <person name="Holt S."/>
            <person name="Cochrane G."/>
            <person name="Meng A."/>
            <person name="Brown T."/>
            <person name="Cohen L."/>
        </authorList>
    </citation>
    <scope>NUCLEOTIDE SEQUENCE</scope>
    <source>
        <strain evidence="12">Isolate 1302-5</strain>
    </source>
</reference>
<keyword evidence="7 9" id="KW-0472">Membrane</keyword>
<dbReference type="AlphaFoldDB" id="A0A7S4MHZ3"/>
<dbReference type="SMART" id="SM00730">
    <property type="entry name" value="PSN"/>
    <property type="match status" value="1"/>
</dbReference>
<keyword evidence="10" id="KW-0732">Signal</keyword>
<dbReference type="SUPFAM" id="SSF52025">
    <property type="entry name" value="PA domain"/>
    <property type="match status" value="1"/>
</dbReference>
<dbReference type="GO" id="GO:0005765">
    <property type="term" value="C:lysosomal membrane"/>
    <property type="evidence" value="ECO:0007669"/>
    <property type="project" value="TreeGrafter"/>
</dbReference>
<feature type="transmembrane region" description="Helical" evidence="9">
    <location>
        <begin position="675"/>
        <end position="697"/>
    </location>
</feature>
<dbReference type="InterPro" id="IPR003137">
    <property type="entry name" value="PA_domain"/>
</dbReference>
<dbReference type="GO" id="GO:0042500">
    <property type="term" value="F:aspartic endopeptidase activity, intramembrane cleaving"/>
    <property type="evidence" value="ECO:0007669"/>
    <property type="project" value="InterPro"/>
</dbReference>
<dbReference type="Gene3D" id="3.50.30.30">
    <property type="match status" value="1"/>
</dbReference>
<keyword evidence="6 9" id="KW-1133">Transmembrane helix</keyword>
<keyword evidence="3 9" id="KW-0812">Transmembrane</keyword>
<dbReference type="InterPro" id="IPR006639">
    <property type="entry name" value="Preselin/SPP"/>
</dbReference>
<dbReference type="GO" id="GO:0030660">
    <property type="term" value="C:Golgi-associated vesicle membrane"/>
    <property type="evidence" value="ECO:0007669"/>
    <property type="project" value="TreeGrafter"/>
</dbReference>
<feature type="transmembrane region" description="Helical" evidence="9">
    <location>
        <begin position="601"/>
        <end position="623"/>
    </location>
</feature>
<dbReference type="Pfam" id="PF02225">
    <property type="entry name" value="PA"/>
    <property type="match status" value="1"/>
</dbReference>
<feature type="compositionally biased region" description="Basic and acidic residues" evidence="8">
    <location>
        <begin position="838"/>
        <end position="854"/>
    </location>
</feature>
<feature type="chain" id="PRO_5030693751" description="PA domain-containing protein" evidence="10">
    <location>
        <begin position="35"/>
        <end position="882"/>
    </location>
</feature>
<dbReference type="GO" id="GO:0033619">
    <property type="term" value="P:membrane protein proteolysis"/>
    <property type="evidence" value="ECO:0007669"/>
    <property type="project" value="TreeGrafter"/>
</dbReference>
<evidence type="ECO:0000256" key="8">
    <source>
        <dbReference type="SAM" id="MobiDB-lite"/>
    </source>
</evidence>
<accession>A0A7S4MHZ3</accession>
<gene>
    <name evidence="12" type="ORF">OAUR00152_LOCUS9110</name>
</gene>
<feature type="transmembrane region" description="Helical" evidence="9">
    <location>
        <begin position="466"/>
        <end position="486"/>
    </location>
</feature>
<evidence type="ECO:0000256" key="6">
    <source>
        <dbReference type="ARBA" id="ARBA00022989"/>
    </source>
</evidence>
<evidence type="ECO:0000259" key="11">
    <source>
        <dbReference type="Pfam" id="PF02225"/>
    </source>
</evidence>
<keyword evidence="4" id="KW-0967">Endosome</keyword>
<dbReference type="PANTHER" id="PTHR12174">
    <property type="entry name" value="SIGNAL PEPTIDE PEPTIDASE"/>
    <property type="match status" value="1"/>
</dbReference>
<feature type="region of interest" description="Disordered" evidence="8">
    <location>
        <begin position="836"/>
        <end position="882"/>
    </location>
</feature>
<dbReference type="PANTHER" id="PTHR12174:SF75">
    <property type="entry name" value="SIGNAL PEPTIDE PEPTIDASE-LIKE 2"/>
    <property type="match status" value="1"/>
</dbReference>
<feature type="transmembrane region" description="Helical" evidence="9">
    <location>
        <begin position="574"/>
        <end position="594"/>
    </location>
</feature>
<protein>
    <recommendedName>
        <fullName evidence="11">PA domain-containing protein</fullName>
    </recommendedName>
</protein>
<dbReference type="GO" id="GO:0098554">
    <property type="term" value="C:cytoplasmic side of endoplasmic reticulum membrane"/>
    <property type="evidence" value="ECO:0007669"/>
    <property type="project" value="TreeGrafter"/>
</dbReference>
<dbReference type="GO" id="GO:0010008">
    <property type="term" value="C:endosome membrane"/>
    <property type="evidence" value="ECO:0007669"/>
    <property type="project" value="UniProtKB-SubCell"/>
</dbReference>
<dbReference type="InterPro" id="IPR046450">
    <property type="entry name" value="PA_dom_sf"/>
</dbReference>
<evidence type="ECO:0000256" key="9">
    <source>
        <dbReference type="SAM" id="Phobius"/>
    </source>
</evidence>
<evidence type="ECO:0000256" key="4">
    <source>
        <dbReference type="ARBA" id="ARBA00022753"/>
    </source>
</evidence>
<evidence type="ECO:0000313" key="12">
    <source>
        <dbReference type="EMBL" id="CAE2223028.1"/>
    </source>
</evidence>
<keyword evidence="5" id="KW-0378">Hydrolase</keyword>
<feature type="transmembrane region" description="Helical" evidence="9">
    <location>
        <begin position="546"/>
        <end position="568"/>
    </location>
</feature>
<comment type="subcellular location">
    <subcellularLocation>
        <location evidence="1">Endosome membrane</location>
        <topology evidence="1">Multi-pass membrane protein</topology>
    </subcellularLocation>
</comment>
<feature type="domain" description="PA" evidence="11">
    <location>
        <begin position="121"/>
        <end position="165"/>
    </location>
</feature>